<organism evidence="3 4">
    <name type="scientific">Kineobactrum salinum</name>
    <dbReference type="NCBI Taxonomy" id="2708301"/>
    <lineage>
        <taxon>Bacteria</taxon>
        <taxon>Pseudomonadati</taxon>
        <taxon>Pseudomonadota</taxon>
        <taxon>Gammaproteobacteria</taxon>
        <taxon>Cellvibrionales</taxon>
        <taxon>Halieaceae</taxon>
        <taxon>Kineobactrum</taxon>
    </lineage>
</organism>
<evidence type="ECO:0000313" key="4">
    <source>
        <dbReference type="Proteomes" id="UP000477680"/>
    </source>
</evidence>
<dbReference type="InterPro" id="IPR025263">
    <property type="entry name" value="YhdP_central"/>
</dbReference>
<protein>
    <submittedName>
        <fullName evidence="3">TIGR02099 family protein</fullName>
    </submittedName>
</protein>
<sequence>MLWRAIVGLIVLLAVYVSCGRLLVSVVGDYQAAILRELNARTPFHLEATRLSAQWSGFSPELVLADLQLHFSEPDTEPLSLQEGRVTLDVWRSLANRSLRVSHLRLQGLALDGELSSDGRLQLRGFGQQGTDAREWLQALLLDVHGITLAANTLELQLPSGERQALQLDLTLSRDGSRRQLRARLLSGQDSQITVLADGLGNPFTGTDYTGEFYVHASLPDLGQLSQLRSLVEFPVPVTVSGSAELEAWLSWAGGSPTVRARFAGGDLRLQGGGWELPLEAVTGAASLQRTGQRWSLYASDLQVHSAAGLLRLPRLQLDLRGDSLRLRTRDLPVSAASEVLLLSGALPPELAEVVTTLAPHGALEALELHLEDLTAPARAWELAASFAGLAVESWRRAPGVQGASGHLQLRPGSGRVLLDSRQLMLDFPAIYREALTYRDVFGSIDLHWDNAGLALHSGLLTATGEEGTARALLGLQIPFADTGAGIEMDLLVGLRDADATYRTRYLPYILDQNLLAWLRDGLGQGHVERGAFLWRGSLKPQAPELRTVQLFFEVRDGQLSYHPDWPELSALDGSVFIDDTNVSVWARQGQLYGAQISHLSAEAWKDAEGSMRLAVAAELAGDAASGLRLVNESPLGLPLDGALSGWEAKGSLQASLDLELALTKHSRPPQVAVRTTLTDATLAIRPGDLALEQVGGIVYFDSDSGFRAEGLAARLWDAPVALSLQQQAPAAGDRSDGLLPGPLTLAFDTTVRVEALQQWLSLSQPLPARGETGVSGSLDFAPGTPPQLNLETQLTGVELALPEPWGKAAPTAQPLQLAVRFNESPLRLQLNAEGLGKAWVDLADGQLQSVSLGLQDEPRQAQRGELRVGGHAALIDVDAWHRLLLEQAIEAPAGDGLQVVVDELLVDSLRVWGQDWTDVMVAVRQQPDHWQLNLETSWLQGEARLASDGASGSLALSFLDLAGLGSGGSGSGWDIGRASELPRLAVTIEELYRAGARLGTLSFVLAPADRALQAQAITGELAGLKLSPENPGYLQWSGQGTELQATLHFDDLGETLAQLGYERILETDSGNFDLNLRWPGSPRGFSLAASHGSLRVAVDEGRFLTASAGASGTLRVVSILNLADIVQRLSLNHMFESGIPFDRLAGELFFHGGEIEVPLMEVEGAATGFAFSGLSEVEQRSLNGELVATLPVARNLPWVTALTAGLPAAAGVFVVSKLFEKQMSQLSSAVYSITGSWDEPQISFDRVFDTDSRPMRNRDATRDEPAAGSGSEAQPSSPSAGNDGEAASSSSRK</sequence>
<evidence type="ECO:0000313" key="3">
    <source>
        <dbReference type="EMBL" id="QIB66581.1"/>
    </source>
</evidence>
<accession>A0A6C0U3B7</accession>
<dbReference type="KEGG" id="kim:G3T16_15445"/>
<keyword evidence="4" id="KW-1185">Reference proteome</keyword>
<evidence type="ECO:0000256" key="1">
    <source>
        <dbReference type="SAM" id="MobiDB-lite"/>
    </source>
</evidence>
<gene>
    <name evidence="3" type="ORF">G3T16_15445</name>
</gene>
<dbReference type="NCBIfam" id="TIGR02099">
    <property type="entry name" value="YhdP family protein"/>
    <property type="match status" value="1"/>
</dbReference>
<feature type="compositionally biased region" description="Basic and acidic residues" evidence="1">
    <location>
        <begin position="1247"/>
        <end position="1266"/>
    </location>
</feature>
<name>A0A6C0U3B7_9GAMM</name>
<reference evidence="3 4" key="1">
    <citation type="submission" date="2020-02" db="EMBL/GenBank/DDBJ databases">
        <title>Genome sequencing for Kineobactrum sp. M2.</title>
        <authorList>
            <person name="Park S.-J."/>
        </authorList>
    </citation>
    <scope>NUCLEOTIDE SEQUENCE [LARGE SCALE GENOMIC DNA]</scope>
    <source>
        <strain evidence="3 4">M2</strain>
    </source>
</reference>
<proteinExistence type="predicted"/>
<dbReference type="RefSeq" id="WP_163496015.1">
    <property type="nucleotide sequence ID" value="NZ_CP048711.1"/>
</dbReference>
<dbReference type="PANTHER" id="PTHR38690">
    <property type="entry name" value="PROTEASE-RELATED"/>
    <property type="match status" value="1"/>
</dbReference>
<feature type="region of interest" description="Disordered" evidence="1">
    <location>
        <begin position="1247"/>
        <end position="1294"/>
    </location>
</feature>
<dbReference type="EMBL" id="CP048711">
    <property type="protein sequence ID" value="QIB66581.1"/>
    <property type="molecule type" value="Genomic_DNA"/>
</dbReference>
<dbReference type="Pfam" id="PF13116">
    <property type="entry name" value="YhdP"/>
    <property type="match status" value="1"/>
</dbReference>
<feature type="domain" description="YhdP central" evidence="2">
    <location>
        <begin position="1"/>
        <end position="1243"/>
    </location>
</feature>
<dbReference type="PANTHER" id="PTHR38690:SF1">
    <property type="entry name" value="PROTEASE"/>
    <property type="match status" value="1"/>
</dbReference>
<dbReference type="Proteomes" id="UP000477680">
    <property type="component" value="Chromosome"/>
</dbReference>
<evidence type="ECO:0000259" key="2">
    <source>
        <dbReference type="Pfam" id="PF13116"/>
    </source>
</evidence>
<dbReference type="InterPro" id="IPR011836">
    <property type="entry name" value="YhdP"/>
</dbReference>
<feature type="compositionally biased region" description="Polar residues" evidence="1">
    <location>
        <begin position="1272"/>
        <end position="1281"/>
    </location>
</feature>